<dbReference type="Pfam" id="PF18285">
    <property type="entry name" value="LuxT_C"/>
    <property type="match status" value="1"/>
</dbReference>
<sequence length="152" mass="17176">MGKITAQERKRRQALYDSIVLDIYWNEGWDAISLGRVAKRANIARSTLQSYYPNGLTDALKGRVMPTLIDCLDMSSREALIESWNYNIRENVQFSSIIKILIENSLKPTPSVDNFAFALNKLVDAIEHKLGNGKQTVTYLLGSVVLLKLNML</sequence>
<dbReference type="InterPro" id="IPR009057">
    <property type="entry name" value="Homeodomain-like_sf"/>
</dbReference>
<dbReference type="Gene3D" id="1.10.357.10">
    <property type="entry name" value="Tetracycline Repressor, domain 2"/>
    <property type="match status" value="1"/>
</dbReference>
<gene>
    <name evidence="1" type="ORF">EXU30_18820</name>
</gene>
<dbReference type="SUPFAM" id="SSF46689">
    <property type="entry name" value="Homeodomain-like"/>
    <property type="match status" value="1"/>
</dbReference>
<proteinExistence type="predicted"/>
<protein>
    <submittedName>
        <fullName evidence="1">TetR/AcrR family transcriptional regulator</fullName>
    </submittedName>
</protein>
<keyword evidence="2" id="KW-1185">Reference proteome</keyword>
<dbReference type="RefSeq" id="WP_130602649.1">
    <property type="nucleotide sequence ID" value="NZ_CP036200.1"/>
</dbReference>
<accession>A0A411PLY2</accession>
<dbReference type="Proteomes" id="UP000291106">
    <property type="component" value="Chromosome"/>
</dbReference>
<reference evidence="1 2" key="1">
    <citation type="submission" date="2019-02" db="EMBL/GenBank/DDBJ databases">
        <title>Shewanella sp. D4-2 isolated from Dokdo Island.</title>
        <authorList>
            <person name="Baek K."/>
        </authorList>
    </citation>
    <scope>NUCLEOTIDE SEQUENCE [LARGE SCALE GENOMIC DNA]</scope>
    <source>
        <strain evidence="1 2">D4-2</strain>
    </source>
</reference>
<name>A0A411PLY2_9GAMM</name>
<dbReference type="KEGG" id="smai:EXU30_18820"/>
<organism evidence="1 2">
    <name type="scientific">Shewanella maritima</name>
    <dbReference type="NCBI Taxonomy" id="2520507"/>
    <lineage>
        <taxon>Bacteria</taxon>
        <taxon>Pseudomonadati</taxon>
        <taxon>Pseudomonadota</taxon>
        <taxon>Gammaproteobacteria</taxon>
        <taxon>Alteromonadales</taxon>
        <taxon>Shewanellaceae</taxon>
        <taxon>Shewanella</taxon>
    </lineage>
</organism>
<evidence type="ECO:0000313" key="1">
    <source>
        <dbReference type="EMBL" id="QBF84488.1"/>
    </source>
</evidence>
<dbReference type="AlphaFoldDB" id="A0A411PLY2"/>
<evidence type="ECO:0000313" key="2">
    <source>
        <dbReference type="Proteomes" id="UP000291106"/>
    </source>
</evidence>
<dbReference type="EMBL" id="CP036200">
    <property type="protein sequence ID" value="QBF84488.1"/>
    <property type="molecule type" value="Genomic_DNA"/>
</dbReference>
<dbReference type="OrthoDB" id="6214278at2"/>